<sequence length="146" mass="15962">MDDPGDAEWAFAPDSPLDVYEGTLYEGWEKCAESLPEFLVHNALFEAGYNATSRRYCYEVPEDLLPQLLTPMTEVAFGGWRWPSPGHRIFMGEGLVANMGPTQEDSAPFGGKPGYADIQIGSTDPTLLSYLDDIPDLNSVKAGLLG</sequence>
<dbReference type="AlphaFoldDB" id="A0A9W6WAG0"/>
<dbReference type="Proteomes" id="UP001165079">
    <property type="component" value="Unassembled WGS sequence"/>
</dbReference>
<gene>
    <name evidence="1" type="ORF">Afil01_33680</name>
</gene>
<accession>A0A9W6WAG0</accession>
<evidence type="ECO:0000313" key="1">
    <source>
        <dbReference type="EMBL" id="GLZ78561.1"/>
    </source>
</evidence>
<organism evidence="1 2">
    <name type="scientific">Actinorhabdospora filicis</name>
    <dbReference type="NCBI Taxonomy" id="1785913"/>
    <lineage>
        <taxon>Bacteria</taxon>
        <taxon>Bacillati</taxon>
        <taxon>Actinomycetota</taxon>
        <taxon>Actinomycetes</taxon>
        <taxon>Micromonosporales</taxon>
        <taxon>Micromonosporaceae</taxon>
        <taxon>Actinorhabdospora</taxon>
    </lineage>
</organism>
<keyword evidence="2" id="KW-1185">Reference proteome</keyword>
<protein>
    <submittedName>
        <fullName evidence="1">Uncharacterized protein</fullName>
    </submittedName>
</protein>
<evidence type="ECO:0000313" key="2">
    <source>
        <dbReference type="Proteomes" id="UP001165079"/>
    </source>
</evidence>
<dbReference type="EMBL" id="BSTX01000002">
    <property type="protein sequence ID" value="GLZ78561.1"/>
    <property type="molecule type" value="Genomic_DNA"/>
</dbReference>
<name>A0A9W6WAG0_9ACTN</name>
<proteinExistence type="predicted"/>
<reference evidence="1" key="1">
    <citation type="submission" date="2023-03" db="EMBL/GenBank/DDBJ databases">
        <title>Actinorhabdospora filicis NBRC 111898.</title>
        <authorList>
            <person name="Ichikawa N."/>
            <person name="Sato H."/>
            <person name="Tonouchi N."/>
        </authorList>
    </citation>
    <scope>NUCLEOTIDE SEQUENCE</scope>
    <source>
        <strain evidence="1">NBRC 111898</strain>
    </source>
</reference>
<comment type="caution">
    <text evidence="1">The sequence shown here is derived from an EMBL/GenBank/DDBJ whole genome shotgun (WGS) entry which is preliminary data.</text>
</comment>